<dbReference type="InterPro" id="IPR010992">
    <property type="entry name" value="IHF-like_DNA-bd_dom_sf"/>
</dbReference>
<keyword evidence="4" id="KW-0805">Transcription regulation</keyword>
<keyword evidence="11" id="KW-1185">Reference proteome</keyword>
<dbReference type="Gene3D" id="4.10.520.10">
    <property type="entry name" value="IHF-like DNA-binding proteins"/>
    <property type="match status" value="1"/>
</dbReference>
<comment type="caution">
    <text evidence="10">The sequence shown here is derived from an EMBL/GenBank/DDBJ whole genome shotgun (WGS) entry which is preliminary data.</text>
</comment>
<evidence type="ECO:0000256" key="6">
    <source>
        <dbReference type="ARBA" id="ARBA00023125"/>
    </source>
</evidence>
<reference evidence="10 11" key="1">
    <citation type="journal article" date="2014" name="Nature">
        <title>An environmental bacterial taxon with a large and distinct metabolic repertoire.</title>
        <authorList>
            <person name="Wilson M.C."/>
            <person name="Mori T."/>
            <person name="Ruckert C."/>
            <person name="Uria A.R."/>
            <person name="Helf M.J."/>
            <person name="Takada K."/>
            <person name="Gernert C."/>
            <person name="Steffens U.A."/>
            <person name="Heycke N."/>
            <person name="Schmitt S."/>
            <person name="Rinke C."/>
            <person name="Helfrich E.J."/>
            <person name="Brachmann A.O."/>
            <person name="Gurgui C."/>
            <person name="Wakimoto T."/>
            <person name="Kracht M."/>
            <person name="Crusemann M."/>
            <person name="Hentschel U."/>
            <person name="Abe I."/>
            <person name="Matsunaga S."/>
            <person name="Kalinowski J."/>
            <person name="Takeyama H."/>
            <person name="Piel J."/>
        </authorList>
    </citation>
    <scope>NUCLEOTIDE SEQUENCE [LARGE SCALE GENOMIC DNA]</scope>
    <source>
        <strain evidence="11">TSY1</strain>
    </source>
</reference>
<protein>
    <recommendedName>
        <fullName evidence="2">Integration host factor subunit alpha</fullName>
    </recommendedName>
</protein>
<dbReference type="GO" id="GO:0006355">
    <property type="term" value="P:regulation of DNA-templated transcription"/>
    <property type="evidence" value="ECO:0007669"/>
    <property type="project" value="InterPro"/>
</dbReference>
<evidence type="ECO:0000256" key="4">
    <source>
        <dbReference type="ARBA" id="ARBA00023015"/>
    </source>
</evidence>
<keyword evidence="8" id="KW-0233">DNA recombination</keyword>
<gene>
    <name evidence="10" type="ORF">ETSY1_09110</name>
</gene>
<sequence length="100" mass="11287">MRKSDISRRIADQTGFKQIKADDVVDVILQEIKQTLSRGESVILRRFGTFEVYAKNARDGRNPKTGEPAEIAARNIVRFKPGKPFKDAVNNLLLVETNKS</sequence>
<dbReference type="PANTHER" id="PTHR33175">
    <property type="entry name" value="DNA-BINDING PROTEIN HU"/>
    <property type="match status" value="1"/>
</dbReference>
<dbReference type="Proteomes" id="UP000019141">
    <property type="component" value="Unassembled WGS sequence"/>
</dbReference>
<comment type="similarity">
    <text evidence="1 9">Belongs to the bacterial histone-like protein family.</text>
</comment>
<evidence type="ECO:0000313" key="11">
    <source>
        <dbReference type="Proteomes" id="UP000019141"/>
    </source>
</evidence>
<dbReference type="SMART" id="SM00411">
    <property type="entry name" value="BHL"/>
    <property type="match status" value="1"/>
</dbReference>
<dbReference type="SUPFAM" id="SSF47729">
    <property type="entry name" value="IHF-like DNA-binding proteins"/>
    <property type="match status" value="1"/>
</dbReference>
<evidence type="ECO:0000256" key="1">
    <source>
        <dbReference type="ARBA" id="ARBA00010529"/>
    </source>
</evidence>
<dbReference type="HOGENOM" id="CLU_105066_3_1_7"/>
<dbReference type="GO" id="GO:0006310">
    <property type="term" value="P:DNA recombination"/>
    <property type="evidence" value="ECO:0007669"/>
    <property type="project" value="UniProtKB-KW"/>
</dbReference>
<keyword evidence="5" id="KW-0226">DNA condensation</keyword>
<evidence type="ECO:0000256" key="9">
    <source>
        <dbReference type="RuleBase" id="RU003939"/>
    </source>
</evidence>
<keyword evidence="3" id="KW-0810">Translation regulation</keyword>
<dbReference type="GO" id="GO:0030261">
    <property type="term" value="P:chromosome condensation"/>
    <property type="evidence" value="ECO:0007669"/>
    <property type="project" value="UniProtKB-KW"/>
</dbReference>
<evidence type="ECO:0000313" key="10">
    <source>
        <dbReference type="EMBL" id="ETX00998.1"/>
    </source>
</evidence>
<evidence type="ECO:0000256" key="3">
    <source>
        <dbReference type="ARBA" id="ARBA00022845"/>
    </source>
</evidence>
<evidence type="ECO:0000256" key="8">
    <source>
        <dbReference type="ARBA" id="ARBA00023172"/>
    </source>
</evidence>
<dbReference type="GO" id="GO:0006417">
    <property type="term" value="P:regulation of translation"/>
    <property type="evidence" value="ECO:0007669"/>
    <property type="project" value="UniProtKB-KW"/>
</dbReference>
<dbReference type="Pfam" id="PF00216">
    <property type="entry name" value="Bac_DNA_binding"/>
    <property type="match status" value="1"/>
</dbReference>
<evidence type="ECO:0000256" key="5">
    <source>
        <dbReference type="ARBA" id="ARBA00023067"/>
    </source>
</evidence>
<dbReference type="GO" id="GO:0005829">
    <property type="term" value="C:cytosol"/>
    <property type="evidence" value="ECO:0007669"/>
    <property type="project" value="TreeGrafter"/>
</dbReference>
<dbReference type="GO" id="GO:0030527">
    <property type="term" value="F:structural constituent of chromatin"/>
    <property type="evidence" value="ECO:0007669"/>
    <property type="project" value="InterPro"/>
</dbReference>
<dbReference type="InterPro" id="IPR000119">
    <property type="entry name" value="Hist_DNA-bd"/>
</dbReference>
<evidence type="ECO:0000256" key="2">
    <source>
        <dbReference type="ARBA" id="ARBA00018329"/>
    </source>
</evidence>
<name>W4LSQ0_ENTF1</name>
<proteinExistence type="inferred from homology"/>
<dbReference type="AlphaFoldDB" id="W4LSQ0"/>
<keyword evidence="7" id="KW-0804">Transcription</keyword>
<organism evidence="10 11">
    <name type="scientific">Entotheonella factor</name>
    <dbReference type="NCBI Taxonomy" id="1429438"/>
    <lineage>
        <taxon>Bacteria</taxon>
        <taxon>Pseudomonadati</taxon>
        <taxon>Nitrospinota/Tectimicrobiota group</taxon>
        <taxon>Candidatus Tectimicrobiota</taxon>
        <taxon>Candidatus Entotheonellia</taxon>
        <taxon>Candidatus Entotheonellales</taxon>
        <taxon>Candidatus Entotheonellaceae</taxon>
        <taxon>Candidatus Entotheonella</taxon>
    </lineage>
</organism>
<dbReference type="PANTHER" id="PTHR33175:SF3">
    <property type="entry name" value="DNA-BINDING PROTEIN HU-BETA"/>
    <property type="match status" value="1"/>
</dbReference>
<keyword evidence="6" id="KW-0238">DNA-binding</keyword>
<dbReference type="CDD" id="cd13835">
    <property type="entry name" value="IHF_A"/>
    <property type="match status" value="1"/>
</dbReference>
<dbReference type="InterPro" id="IPR005684">
    <property type="entry name" value="IHF_alpha"/>
</dbReference>
<evidence type="ECO:0000256" key="7">
    <source>
        <dbReference type="ARBA" id="ARBA00023163"/>
    </source>
</evidence>
<dbReference type="PRINTS" id="PR01727">
    <property type="entry name" value="DNABINDINGHU"/>
</dbReference>
<dbReference type="GO" id="GO:0009893">
    <property type="term" value="P:positive regulation of metabolic process"/>
    <property type="evidence" value="ECO:0007669"/>
    <property type="project" value="UniProtKB-ARBA"/>
</dbReference>
<accession>W4LSQ0</accession>
<dbReference type="EMBL" id="AZHW01000278">
    <property type="protein sequence ID" value="ETX00998.1"/>
    <property type="molecule type" value="Genomic_DNA"/>
</dbReference>
<dbReference type="GO" id="GO:0003677">
    <property type="term" value="F:DNA binding"/>
    <property type="evidence" value="ECO:0007669"/>
    <property type="project" value="UniProtKB-KW"/>
</dbReference>